<gene>
    <name evidence="1" type="ORF">SLAV_02465</name>
</gene>
<dbReference type="GO" id="GO:0015074">
    <property type="term" value="P:DNA integration"/>
    <property type="evidence" value="ECO:0007669"/>
    <property type="project" value="InterPro"/>
</dbReference>
<proteinExistence type="predicted"/>
<keyword evidence="2" id="KW-1185">Reference proteome</keyword>
<evidence type="ECO:0000313" key="1">
    <source>
        <dbReference type="EMBL" id="ATZ22417.1"/>
    </source>
</evidence>
<dbReference type="SUPFAM" id="SSF53098">
    <property type="entry name" value="Ribonuclease H-like"/>
    <property type="match status" value="1"/>
</dbReference>
<dbReference type="EMBL" id="CP024985">
    <property type="protein sequence ID" value="ATZ22417.1"/>
    <property type="molecule type" value="Genomic_DNA"/>
</dbReference>
<sequence>MTALHWSPSTGAMAPVSGCAPVPLAAAGGNGKVERFNRTLLDEWAYQRPYTSHNERTGARADLLHTYDHHRCHTALGGHPPLTRVNNPAGQYT</sequence>
<dbReference type="InterPro" id="IPR012337">
    <property type="entry name" value="RNaseH-like_sf"/>
</dbReference>
<dbReference type="InterPro" id="IPR001584">
    <property type="entry name" value="Integrase_cat-core"/>
</dbReference>
<dbReference type="Proteomes" id="UP000231791">
    <property type="component" value="Chromosome"/>
</dbReference>
<dbReference type="AlphaFoldDB" id="A0A2K8P6P0"/>
<dbReference type="KEGG" id="slx:SLAV_02465"/>
<dbReference type="Gene3D" id="3.30.420.10">
    <property type="entry name" value="Ribonuclease H-like superfamily/Ribonuclease H"/>
    <property type="match status" value="1"/>
</dbReference>
<dbReference type="InterPro" id="IPR036397">
    <property type="entry name" value="RNaseH_sf"/>
</dbReference>
<dbReference type="Pfam" id="PF13683">
    <property type="entry name" value="rve_3"/>
    <property type="match status" value="1"/>
</dbReference>
<reference evidence="1 2" key="1">
    <citation type="submission" date="2017-11" db="EMBL/GenBank/DDBJ databases">
        <title>Complete genome sequence of Streptomyces lavendulae subsp. lavendulae CCM 3239 (formerly 'Streptomyces aureofaciens CCM 3239'), the producer of the angucycline-type antibiotic auricin.</title>
        <authorList>
            <person name="Busche T."/>
            <person name="Novakova R."/>
            <person name="Al'Dilaimi A."/>
            <person name="Homerova D."/>
            <person name="Feckova L."/>
            <person name="Rezuchova B."/>
            <person name="Mingyar E."/>
            <person name="Csolleiova D."/>
            <person name="Bekeova C."/>
            <person name="Winkler A."/>
            <person name="Sevcikova B."/>
            <person name="Kalinowski J."/>
            <person name="Kormanec J."/>
            <person name="Ruckert C."/>
        </authorList>
    </citation>
    <scope>NUCLEOTIDE SEQUENCE [LARGE SCALE GENOMIC DNA]</scope>
    <source>
        <strain evidence="1 2">CCM 3239</strain>
    </source>
</reference>
<evidence type="ECO:0000313" key="2">
    <source>
        <dbReference type="Proteomes" id="UP000231791"/>
    </source>
</evidence>
<dbReference type="GO" id="GO:0003676">
    <property type="term" value="F:nucleic acid binding"/>
    <property type="evidence" value="ECO:0007669"/>
    <property type="project" value="InterPro"/>
</dbReference>
<accession>A0A2K8P6P0</accession>
<organism evidence="1 2">
    <name type="scientific">Streptomyces lavendulae subsp. lavendulae</name>
    <dbReference type="NCBI Taxonomy" id="58340"/>
    <lineage>
        <taxon>Bacteria</taxon>
        <taxon>Bacillati</taxon>
        <taxon>Actinomycetota</taxon>
        <taxon>Actinomycetes</taxon>
        <taxon>Kitasatosporales</taxon>
        <taxon>Streptomycetaceae</taxon>
        <taxon>Streptomyces</taxon>
    </lineage>
</organism>
<name>A0A2K8P6P0_STRLA</name>
<protein>
    <submittedName>
        <fullName evidence="1">Uncharacterized protein</fullName>
    </submittedName>
</protein>